<reference evidence="7 8" key="1">
    <citation type="journal article" date="2016" name="Genome Biol. Evol.">
        <title>Divergent and convergent evolution of fungal pathogenicity.</title>
        <authorList>
            <person name="Shang Y."/>
            <person name="Xiao G."/>
            <person name="Zheng P."/>
            <person name="Cen K."/>
            <person name="Zhan S."/>
            <person name="Wang C."/>
        </authorList>
    </citation>
    <scope>NUCLEOTIDE SEQUENCE [LARGE SCALE GENOMIC DNA]</scope>
    <source>
        <strain evidence="7 8">RCEF 264</strain>
    </source>
</reference>
<comment type="caution">
    <text evidence="7">The sequence shown here is derived from an EMBL/GenBank/DDBJ whole genome shotgun (WGS) entry which is preliminary data.</text>
</comment>
<dbReference type="Gene3D" id="3.50.50.60">
    <property type="entry name" value="FAD/NAD(P)-binding domain"/>
    <property type="match status" value="1"/>
</dbReference>
<dbReference type="InterPro" id="IPR036188">
    <property type="entry name" value="FAD/NAD-bd_sf"/>
</dbReference>
<dbReference type="PRINTS" id="PR00420">
    <property type="entry name" value="RNGMNOXGNASE"/>
</dbReference>
<evidence type="ECO:0000256" key="3">
    <source>
        <dbReference type="ARBA" id="ARBA00022827"/>
    </source>
</evidence>
<feature type="region of interest" description="Disordered" evidence="5">
    <location>
        <begin position="243"/>
        <end position="272"/>
    </location>
</feature>
<organism evidence="7 8">
    <name type="scientific">Niveomyces insectorum RCEF 264</name>
    <dbReference type="NCBI Taxonomy" id="1081102"/>
    <lineage>
        <taxon>Eukaryota</taxon>
        <taxon>Fungi</taxon>
        <taxon>Dikarya</taxon>
        <taxon>Ascomycota</taxon>
        <taxon>Pezizomycotina</taxon>
        <taxon>Sordariomycetes</taxon>
        <taxon>Hypocreomycetidae</taxon>
        <taxon>Hypocreales</taxon>
        <taxon>Cordycipitaceae</taxon>
        <taxon>Niveomyces</taxon>
    </lineage>
</organism>
<dbReference type="GO" id="GO:0016709">
    <property type="term" value="F:oxidoreductase activity, acting on paired donors, with incorporation or reduction of molecular oxygen, NAD(P)H as one donor, and incorporation of one atom of oxygen"/>
    <property type="evidence" value="ECO:0007669"/>
    <property type="project" value="UniProtKB-ARBA"/>
</dbReference>
<dbReference type="InterPro" id="IPR002938">
    <property type="entry name" value="FAD-bd"/>
</dbReference>
<evidence type="ECO:0000313" key="8">
    <source>
        <dbReference type="Proteomes" id="UP000076874"/>
    </source>
</evidence>
<dbReference type="PANTHER" id="PTHR43004:SF19">
    <property type="entry name" value="BINDING MONOOXYGENASE, PUTATIVE (JCVI)-RELATED"/>
    <property type="match status" value="1"/>
</dbReference>
<dbReference type="AlphaFoldDB" id="A0A167UVD9"/>
<dbReference type="PANTHER" id="PTHR43004">
    <property type="entry name" value="TRK SYSTEM POTASSIUM UPTAKE PROTEIN"/>
    <property type="match status" value="1"/>
</dbReference>
<dbReference type="Proteomes" id="UP000076874">
    <property type="component" value="Unassembled WGS sequence"/>
</dbReference>
<evidence type="ECO:0000256" key="2">
    <source>
        <dbReference type="ARBA" id="ARBA00022630"/>
    </source>
</evidence>
<dbReference type="InterPro" id="IPR038220">
    <property type="entry name" value="PHOX_C_sf"/>
</dbReference>
<gene>
    <name evidence="7" type="ORF">SPI_04804</name>
</gene>
<keyword evidence="3" id="KW-0274">FAD</keyword>
<name>A0A167UVD9_9HYPO</name>
<protein>
    <submittedName>
        <fullName evidence="7">FAD binding domain-containing protein</fullName>
    </submittedName>
</protein>
<evidence type="ECO:0000256" key="4">
    <source>
        <dbReference type="ARBA" id="ARBA00023002"/>
    </source>
</evidence>
<comment type="cofactor">
    <cofactor evidence="1">
        <name>FAD</name>
        <dbReference type="ChEBI" id="CHEBI:57692"/>
    </cofactor>
</comment>
<evidence type="ECO:0000313" key="7">
    <source>
        <dbReference type="EMBL" id="OAA61945.1"/>
    </source>
</evidence>
<dbReference type="OrthoDB" id="1716816at2759"/>
<dbReference type="EMBL" id="AZHD01000007">
    <property type="protein sequence ID" value="OAA61945.1"/>
    <property type="molecule type" value="Genomic_DNA"/>
</dbReference>
<evidence type="ECO:0000259" key="6">
    <source>
        <dbReference type="Pfam" id="PF01494"/>
    </source>
</evidence>
<dbReference type="STRING" id="1081102.A0A167UVD9"/>
<dbReference type="Pfam" id="PF01494">
    <property type="entry name" value="FAD_binding_3"/>
    <property type="match status" value="1"/>
</dbReference>
<keyword evidence="4" id="KW-0560">Oxidoreductase</keyword>
<evidence type="ECO:0000256" key="1">
    <source>
        <dbReference type="ARBA" id="ARBA00001974"/>
    </source>
</evidence>
<accession>A0A167UVD9</accession>
<proteinExistence type="predicted"/>
<sequence length="608" mass="65013">MMATPSGSDIDVLIVGAGPTGLMLAIELAAHNRRSRGHGYDHARPITFRIVDQNAHRATTSRAVVVQSRPLELLARHGLADRLMARGTPVAGVDVHVYRRHTAAIELDDIDRADTAFPRPLLVSQADTEALLEEHLRDLGYVVERRVRVGDIVDDGDGVKATARCAYVVGCDGAHSRVRHAAAIAFAGGAYPQRFLLCDAPVADWPTRPPGRLQLYVGRGFLFVLPFAERVGVVRFVAAAGAQAPQQQQQQPRQEEEQQHQPSNDGEPTPPTLAAFQHLVTDAVGEAPRLHDPLWLAAFHLHHRCAAAYRAGRLFLAGDAAHIHSPAGGQGMNTGIGDAVNLGWKLAASLRRSGGGGGVADGLLDSYDAERRPVGERLLQTTDRMFSGATADSPLSVWLRNAVLRWVLPVMVWFRAPRAANMGWLSQLRIRYRRSAVVGTADGWAGPVRGGDRAPDGRVAVCSDEDGGAPGETAVWLLAHVWTTCGPTAHHLLLFTGSAWATEADGVVITRQLAAAAVAAEAAAATGATAERPDDVGVHVLASSAAQATACRDLINADILVDTDGCLHARYGFGTRAGYVLVRPDGHVAHIGGLEALPELFTWLQTRR</sequence>
<feature type="compositionally biased region" description="Low complexity" evidence="5">
    <location>
        <begin position="243"/>
        <end position="252"/>
    </location>
</feature>
<dbReference type="GO" id="GO:0071949">
    <property type="term" value="F:FAD binding"/>
    <property type="evidence" value="ECO:0007669"/>
    <property type="project" value="InterPro"/>
</dbReference>
<evidence type="ECO:0000256" key="5">
    <source>
        <dbReference type="SAM" id="MobiDB-lite"/>
    </source>
</evidence>
<dbReference type="InterPro" id="IPR050641">
    <property type="entry name" value="RIFMO-like"/>
</dbReference>
<dbReference type="Gene3D" id="3.40.30.20">
    <property type="match status" value="1"/>
</dbReference>
<dbReference type="SUPFAM" id="SSF51905">
    <property type="entry name" value="FAD/NAD(P)-binding domain"/>
    <property type="match status" value="1"/>
</dbReference>
<keyword evidence="2" id="KW-0285">Flavoprotein</keyword>
<keyword evidence="8" id="KW-1185">Reference proteome</keyword>
<dbReference type="Gene3D" id="3.30.70.2450">
    <property type="match status" value="1"/>
</dbReference>
<feature type="domain" description="FAD-binding" evidence="6">
    <location>
        <begin position="10"/>
        <end position="381"/>
    </location>
</feature>